<organism evidence="4 5">
    <name type="scientific">Trichogramma kaykai</name>
    <dbReference type="NCBI Taxonomy" id="54128"/>
    <lineage>
        <taxon>Eukaryota</taxon>
        <taxon>Metazoa</taxon>
        <taxon>Ecdysozoa</taxon>
        <taxon>Arthropoda</taxon>
        <taxon>Hexapoda</taxon>
        <taxon>Insecta</taxon>
        <taxon>Pterygota</taxon>
        <taxon>Neoptera</taxon>
        <taxon>Endopterygota</taxon>
        <taxon>Hymenoptera</taxon>
        <taxon>Apocrita</taxon>
        <taxon>Proctotrupomorpha</taxon>
        <taxon>Chalcidoidea</taxon>
        <taxon>Trichogrammatidae</taxon>
        <taxon>Trichogramma</taxon>
    </lineage>
</organism>
<dbReference type="PROSITE" id="PS50297">
    <property type="entry name" value="ANK_REP_REGION"/>
    <property type="match status" value="3"/>
</dbReference>
<dbReference type="PROSITE" id="PS50088">
    <property type="entry name" value="ANK_REPEAT"/>
    <property type="match status" value="3"/>
</dbReference>
<dbReference type="InterPro" id="IPR002110">
    <property type="entry name" value="Ankyrin_rpt"/>
</dbReference>
<dbReference type="Gene3D" id="1.25.40.20">
    <property type="entry name" value="Ankyrin repeat-containing domain"/>
    <property type="match status" value="2"/>
</dbReference>
<keyword evidence="1" id="KW-0677">Repeat</keyword>
<evidence type="ECO:0000313" key="5">
    <source>
        <dbReference type="Proteomes" id="UP001627154"/>
    </source>
</evidence>
<evidence type="ECO:0000256" key="1">
    <source>
        <dbReference type="ARBA" id="ARBA00022737"/>
    </source>
</evidence>
<accession>A0ABD2XKM0</accession>
<keyword evidence="2 3" id="KW-0040">ANK repeat</keyword>
<dbReference type="AlphaFoldDB" id="A0ABD2XKM0"/>
<keyword evidence="5" id="KW-1185">Reference proteome</keyword>
<dbReference type="InterPro" id="IPR036770">
    <property type="entry name" value="Ankyrin_rpt-contain_sf"/>
</dbReference>
<evidence type="ECO:0000313" key="4">
    <source>
        <dbReference type="EMBL" id="KAL3405343.1"/>
    </source>
</evidence>
<dbReference type="Pfam" id="PF12796">
    <property type="entry name" value="Ank_2"/>
    <property type="match status" value="1"/>
</dbReference>
<dbReference type="EMBL" id="JBJJXI010000021">
    <property type="protein sequence ID" value="KAL3405343.1"/>
    <property type="molecule type" value="Genomic_DNA"/>
</dbReference>
<evidence type="ECO:0000256" key="2">
    <source>
        <dbReference type="ARBA" id="ARBA00023043"/>
    </source>
</evidence>
<name>A0ABD2XKM0_9HYME</name>
<proteinExistence type="predicted"/>
<evidence type="ECO:0000256" key="3">
    <source>
        <dbReference type="PROSITE-ProRule" id="PRU00023"/>
    </source>
</evidence>
<feature type="repeat" description="ANK" evidence="3">
    <location>
        <begin position="348"/>
        <end position="376"/>
    </location>
</feature>
<dbReference type="SUPFAM" id="SSF48403">
    <property type="entry name" value="Ankyrin repeat"/>
    <property type="match status" value="1"/>
</dbReference>
<comment type="caution">
    <text evidence="4">The sequence shown here is derived from an EMBL/GenBank/DDBJ whole genome shotgun (WGS) entry which is preliminary data.</text>
</comment>
<dbReference type="PANTHER" id="PTHR24198:SF165">
    <property type="entry name" value="ANKYRIN REPEAT-CONTAINING PROTEIN-RELATED"/>
    <property type="match status" value="1"/>
</dbReference>
<reference evidence="4 5" key="1">
    <citation type="journal article" date="2024" name="bioRxiv">
        <title>A reference genome for Trichogramma kaykai: A tiny desert-dwelling parasitoid wasp with competing sex-ratio distorters.</title>
        <authorList>
            <person name="Culotta J."/>
            <person name="Lindsey A.R."/>
        </authorList>
    </citation>
    <scope>NUCLEOTIDE SEQUENCE [LARGE SCALE GENOMIC DNA]</scope>
    <source>
        <strain evidence="4 5">KSX58</strain>
    </source>
</reference>
<protein>
    <submittedName>
        <fullName evidence="4">Uncharacterized protein</fullName>
    </submittedName>
</protein>
<dbReference type="Proteomes" id="UP001627154">
    <property type="component" value="Unassembled WGS sequence"/>
</dbReference>
<gene>
    <name evidence="4" type="ORF">TKK_002367</name>
</gene>
<feature type="repeat" description="ANK" evidence="3">
    <location>
        <begin position="186"/>
        <end position="224"/>
    </location>
</feature>
<sequence length="610" mass="70660">MANGPDQKKVEKLKKLREKVDWKMKKERCDLLDRLCPLIKNWRAPYPNLTSIFRPDEIDRLLSDAVNHWPVDYVNQYGNEALRIVRFVAETGYKDEPKLDKRSGRPRLRRTTPIHLAARRRMTAPIARDDPTILELFRIYDRYDLNYVDETGLTHFHAACLSYCSDTVERFLELGRVDPNGRWRRTGDSPLHLACTIWQCWDSIHAGVVRVLLENGANPNAVDAEGRTPLHILAKVSGPCARHQMHDAVDMIFDLGERKYRPVRINARDKAGNTPLHWAVSHDQDRLARLLLRRGADPNLANDEGLTFLHVTCRKYNDGQDSLRLFLELNDEAASQRHLLQIDAPDKKGQTPLQWAVDNILPDMVDTLLDRGADLSNFVLPDFGKELGPRPAESSYRFKLRLASGVFTVVERLQNRGYRLDRNEATKIMRFFARNGLFDQSPANRGPRQKRKKPAAKSWYDDERFTSRAKKMMVAKPNVTLYDLVQLRPEEAAKRVTFQQYFEFACSKRFHRLLKAHKEACVRHVCEKIARGFFRTWGLDPFMEVINYTLPIECCERIMEGLKNEDLCNVCLAVATQNDQDSEAKVDQTECDKRRSKRARIAPQILQIEW</sequence>
<dbReference type="SMART" id="SM00248">
    <property type="entry name" value="ANK"/>
    <property type="match status" value="7"/>
</dbReference>
<dbReference type="Pfam" id="PF13606">
    <property type="entry name" value="Ank_3"/>
    <property type="match status" value="1"/>
</dbReference>
<feature type="repeat" description="ANK" evidence="3">
    <location>
        <begin position="271"/>
        <end position="303"/>
    </location>
</feature>
<dbReference type="PANTHER" id="PTHR24198">
    <property type="entry name" value="ANKYRIN REPEAT AND PROTEIN KINASE DOMAIN-CONTAINING PROTEIN"/>
    <property type="match status" value="1"/>
</dbReference>